<evidence type="ECO:0000256" key="2">
    <source>
        <dbReference type="ARBA" id="ARBA00022617"/>
    </source>
</evidence>
<feature type="chain" id="PRO_5036354219" evidence="10">
    <location>
        <begin position="21"/>
        <end position="254"/>
    </location>
</feature>
<dbReference type="EMBL" id="CAADFT010000006">
    <property type="protein sequence ID" value="VFK40054.1"/>
    <property type="molecule type" value="Genomic_DNA"/>
</dbReference>
<accession>A0A450YXV1</accession>
<keyword evidence="6 8" id="KW-0408">Iron</keyword>
<comment type="subcellular location">
    <subcellularLocation>
        <location evidence="1">Membrane</location>
    </subcellularLocation>
</comment>
<evidence type="ECO:0000256" key="4">
    <source>
        <dbReference type="ARBA" id="ARBA00022723"/>
    </source>
</evidence>
<dbReference type="SUPFAM" id="SSF46626">
    <property type="entry name" value="Cytochrome c"/>
    <property type="match status" value="1"/>
</dbReference>
<evidence type="ECO:0000256" key="5">
    <source>
        <dbReference type="ARBA" id="ARBA00022989"/>
    </source>
</evidence>
<evidence type="ECO:0000256" key="6">
    <source>
        <dbReference type="ARBA" id="ARBA00023004"/>
    </source>
</evidence>
<dbReference type="Pfam" id="PF02167">
    <property type="entry name" value="Cytochrom_C1"/>
    <property type="match status" value="1"/>
</dbReference>
<feature type="transmembrane region" description="Helical" evidence="9">
    <location>
        <begin position="225"/>
        <end position="243"/>
    </location>
</feature>
<dbReference type="Gene3D" id="1.10.760.10">
    <property type="entry name" value="Cytochrome c-like domain"/>
    <property type="match status" value="1"/>
</dbReference>
<feature type="binding site" description="covalent" evidence="8">
    <location>
        <position position="56"/>
    </location>
    <ligand>
        <name>heme c</name>
        <dbReference type="ChEBI" id="CHEBI:61717"/>
    </ligand>
</feature>
<evidence type="ECO:0000256" key="3">
    <source>
        <dbReference type="ARBA" id="ARBA00022692"/>
    </source>
</evidence>
<dbReference type="PANTHER" id="PTHR10266:SF3">
    <property type="entry name" value="CYTOCHROME C1, HEME PROTEIN, MITOCHONDRIAL"/>
    <property type="match status" value="1"/>
</dbReference>
<dbReference type="AlphaFoldDB" id="A0A450YXV1"/>
<evidence type="ECO:0000256" key="8">
    <source>
        <dbReference type="PIRSR" id="PIRSR602326-1"/>
    </source>
</evidence>
<keyword evidence="5 9" id="KW-1133">Transmembrane helix</keyword>
<evidence type="ECO:0000313" key="12">
    <source>
        <dbReference type="EMBL" id="VFK46326.1"/>
    </source>
</evidence>
<dbReference type="InterPro" id="IPR036909">
    <property type="entry name" value="Cyt_c-like_dom_sf"/>
</dbReference>
<dbReference type="GO" id="GO:0016020">
    <property type="term" value="C:membrane"/>
    <property type="evidence" value="ECO:0007669"/>
    <property type="project" value="UniProtKB-SubCell"/>
</dbReference>
<protein>
    <submittedName>
        <fullName evidence="12">Ubiquinol-cytochrome c reductase cytochrome c1 subunit</fullName>
    </submittedName>
</protein>
<dbReference type="GO" id="GO:0009055">
    <property type="term" value="F:electron transfer activity"/>
    <property type="evidence" value="ECO:0007669"/>
    <property type="project" value="InterPro"/>
</dbReference>
<dbReference type="GO" id="GO:0020037">
    <property type="term" value="F:heme binding"/>
    <property type="evidence" value="ECO:0007669"/>
    <property type="project" value="InterPro"/>
</dbReference>
<evidence type="ECO:0000256" key="9">
    <source>
        <dbReference type="SAM" id="Phobius"/>
    </source>
</evidence>
<dbReference type="Gene3D" id="1.20.5.100">
    <property type="entry name" value="Cytochrome c1, transmembrane anchor, C-terminal"/>
    <property type="match status" value="1"/>
</dbReference>
<organism evidence="12">
    <name type="scientific">Candidatus Kentrum sp. TC</name>
    <dbReference type="NCBI Taxonomy" id="2126339"/>
    <lineage>
        <taxon>Bacteria</taxon>
        <taxon>Pseudomonadati</taxon>
        <taxon>Pseudomonadota</taxon>
        <taxon>Gammaproteobacteria</taxon>
        <taxon>Candidatus Kentrum</taxon>
    </lineage>
</organism>
<evidence type="ECO:0000256" key="7">
    <source>
        <dbReference type="ARBA" id="ARBA00023136"/>
    </source>
</evidence>
<keyword evidence="2 8" id="KW-0349">Heme</keyword>
<keyword evidence="3 9" id="KW-0812">Transmembrane</keyword>
<comment type="cofactor">
    <cofactor evidence="8">
        <name>heme c</name>
        <dbReference type="ChEBI" id="CHEBI:61717"/>
    </cofactor>
    <text evidence="8">Binds 1 heme c group covalently per subunit.</text>
</comment>
<dbReference type="EMBL" id="CAADFS010000030">
    <property type="protein sequence ID" value="VFK46326.1"/>
    <property type="molecule type" value="Genomic_DNA"/>
</dbReference>
<keyword evidence="7 9" id="KW-0472">Membrane</keyword>
<reference evidence="12" key="1">
    <citation type="submission" date="2019-02" db="EMBL/GenBank/DDBJ databases">
        <authorList>
            <person name="Gruber-Vodicka R. H."/>
            <person name="Seah K. B. B."/>
        </authorList>
    </citation>
    <scope>NUCLEOTIDE SEQUENCE</scope>
    <source>
        <strain evidence="12">BECK_BZ123</strain>
        <strain evidence="11">BECK_BZ125</strain>
    </source>
</reference>
<feature type="signal peptide" evidence="10">
    <location>
        <begin position="1"/>
        <end position="20"/>
    </location>
</feature>
<sequence>MRKLSFLAAFLLLVPAFATASGGSAAVGLLDPEIDLRDAASLRRGAKLFVNYCLSCHEASLARYNRMASDIGLTDDQVKANMMFATDKVGDVMTVAMSSEDAVRWFGTQPPDLSVVSRSRGVDWLYSYLLGFYKDSDPSRPFGVNNVVFPDVAMPHVLLGLQGVQVRKSSHSDGQHGFPQGFDDLLELIQAGELRTTDEYQDAARDLVAFLAYLGEPTKLQRQQLGIWVLLFLAVLFVFSYALKKEYWKDVKKT</sequence>
<dbReference type="GO" id="GO:0046872">
    <property type="term" value="F:metal ion binding"/>
    <property type="evidence" value="ECO:0007669"/>
    <property type="project" value="UniProtKB-KW"/>
</dbReference>
<dbReference type="InterPro" id="IPR002326">
    <property type="entry name" value="Cyt_c1"/>
</dbReference>
<evidence type="ECO:0000313" key="11">
    <source>
        <dbReference type="EMBL" id="VFK40054.1"/>
    </source>
</evidence>
<keyword evidence="10" id="KW-0732">Signal</keyword>
<feature type="binding site" description="covalent" evidence="8">
    <location>
        <position position="57"/>
    </location>
    <ligand>
        <name>heme c</name>
        <dbReference type="ChEBI" id="CHEBI:61717"/>
    </ligand>
</feature>
<evidence type="ECO:0000256" key="10">
    <source>
        <dbReference type="SAM" id="SignalP"/>
    </source>
</evidence>
<gene>
    <name evidence="12" type="ORF">BECKTC1821D_GA0114238_103014</name>
    <name evidence="11" type="ORF">BECKTC1821E_GA0114239_100640</name>
</gene>
<name>A0A450YXV1_9GAMM</name>
<proteinExistence type="predicted"/>
<evidence type="ECO:0000256" key="1">
    <source>
        <dbReference type="ARBA" id="ARBA00004370"/>
    </source>
</evidence>
<keyword evidence="4 8" id="KW-0479">Metal-binding</keyword>
<feature type="binding site" description="covalent" evidence="8">
    <location>
        <position position="53"/>
    </location>
    <ligand>
        <name>heme c</name>
        <dbReference type="ChEBI" id="CHEBI:61717"/>
    </ligand>
</feature>
<dbReference type="PANTHER" id="PTHR10266">
    <property type="entry name" value="CYTOCHROME C1"/>
    <property type="match status" value="1"/>
</dbReference>